<organism evidence="9">
    <name type="scientific">mine drainage metagenome</name>
    <dbReference type="NCBI Taxonomy" id="410659"/>
    <lineage>
        <taxon>unclassified sequences</taxon>
        <taxon>metagenomes</taxon>
        <taxon>ecological metagenomes</taxon>
    </lineage>
</organism>
<dbReference type="InterPro" id="IPR003423">
    <property type="entry name" value="OMP_efflux"/>
</dbReference>
<dbReference type="NCBIfam" id="TIGR01845">
    <property type="entry name" value="outer_NodT"/>
    <property type="match status" value="1"/>
</dbReference>
<dbReference type="EMBL" id="CABM01000064">
    <property type="protein sequence ID" value="CBH98926.1"/>
    <property type="molecule type" value="Genomic_DNA"/>
</dbReference>
<gene>
    <name evidence="9" type="ORF">CARN2_0100</name>
</gene>
<evidence type="ECO:0000256" key="1">
    <source>
        <dbReference type="ARBA" id="ARBA00004370"/>
    </source>
</evidence>
<sequence>MHGHTARGGLLRLAPLLAALLLAGCASTGRIQPMAQAVQPAQLGLSNSAVNPAEFPKEDWWTQFNAPELNRLIAQALADNPSLQEAQARMRQAQTAVGVAQSSLEPSLNAAVNSTRQRFSANDIYPPPLGGGTYTENQALLQGSYTFDFFGRNKDQLQAAIGQARAAQAQAQAARVLLAANVAGGYVNLARLDAQRDVLERTLAQRQHIERLVGDRVRAGLETSLQQRQAQAEIPQIKLQLEQNAQAQAQARHALAALLGQGPEATAKLKPSLQTLPMPALPQSLPAELIGRRADVVAARWQAQAALAGVKAARAAFYPNISLTAFAGFTALGFSQFLAAGSRAYGVGPALTLPIFEGGKLRANLRGQSAAADAAIAQYNATVVNAVREVADAVSDRRSLQQQIVQQQDALQLAQDAERLAQQRYKAGLSNYLNVLTTENGVLQLEQIGTDLKAQALVDDLALIRALGGGYATTELPALPGATAEIAPAAASPQTPTTPAAPATPSTAARP</sequence>
<dbReference type="PANTHER" id="PTHR30203">
    <property type="entry name" value="OUTER MEMBRANE CATION EFFLUX PROTEIN"/>
    <property type="match status" value="1"/>
</dbReference>
<dbReference type="Gene3D" id="2.20.200.10">
    <property type="entry name" value="Outer membrane efflux proteins (OEP)"/>
    <property type="match status" value="1"/>
</dbReference>
<evidence type="ECO:0000256" key="3">
    <source>
        <dbReference type="ARBA" id="ARBA00022692"/>
    </source>
</evidence>
<comment type="caution">
    <text evidence="9">The sequence shown here is derived from an EMBL/GenBank/DDBJ whole genome shotgun (WGS) entry which is preliminary data.</text>
</comment>
<accession>E6PVG9</accession>
<dbReference type="Pfam" id="PF02321">
    <property type="entry name" value="OEP"/>
    <property type="match status" value="2"/>
</dbReference>
<dbReference type="SUPFAM" id="SSF56954">
    <property type="entry name" value="Outer membrane efflux proteins (OEP)"/>
    <property type="match status" value="1"/>
</dbReference>
<reference evidence="9" key="1">
    <citation type="submission" date="2009-10" db="EMBL/GenBank/DDBJ databases">
        <title>Diversity of trophic interactions inside an arsenic-rich microbial ecosystem.</title>
        <authorList>
            <person name="Bertin P.N."/>
            <person name="Heinrich-Salmeron A."/>
            <person name="Pelletier E."/>
            <person name="Goulhen-Chollet F."/>
            <person name="Arsene-Ploetze F."/>
            <person name="Gallien S."/>
            <person name="Calteau A."/>
            <person name="Vallenet D."/>
            <person name="Casiot C."/>
            <person name="Chane-Woon-Ming B."/>
            <person name="Giloteaux L."/>
            <person name="Barakat M."/>
            <person name="Bonnefoy V."/>
            <person name="Bruneel O."/>
            <person name="Chandler M."/>
            <person name="Cleiss J."/>
            <person name="Duran R."/>
            <person name="Elbaz-Poulichet F."/>
            <person name="Fonknechten N."/>
            <person name="Lauga B."/>
            <person name="Mornico D."/>
            <person name="Ortet P."/>
            <person name="Schaeffer C."/>
            <person name="Siguier P."/>
            <person name="Alexander Thil Smith A."/>
            <person name="Van Dorsselaer A."/>
            <person name="Weissenbach J."/>
            <person name="Medigue C."/>
            <person name="Le Paslier D."/>
        </authorList>
    </citation>
    <scope>NUCLEOTIDE SEQUENCE</scope>
</reference>
<dbReference type="InterPro" id="IPR010131">
    <property type="entry name" value="MdtP/NodT-like"/>
</dbReference>
<evidence type="ECO:0000313" key="9">
    <source>
        <dbReference type="EMBL" id="CBH98926.1"/>
    </source>
</evidence>
<feature type="region of interest" description="Disordered" evidence="8">
    <location>
        <begin position="485"/>
        <end position="511"/>
    </location>
</feature>
<keyword evidence="2" id="KW-1134">Transmembrane beta strand</keyword>
<dbReference type="PANTHER" id="PTHR30203:SF20">
    <property type="entry name" value="MULTIDRUG RESISTANCE OUTER MEMBRANE PROTEIN MDTP-RELATED"/>
    <property type="match status" value="1"/>
</dbReference>
<dbReference type="GO" id="GO:0015562">
    <property type="term" value="F:efflux transmembrane transporter activity"/>
    <property type="evidence" value="ECO:0007669"/>
    <property type="project" value="InterPro"/>
</dbReference>
<evidence type="ECO:0000256" key="4">
    <source>
        <dbReference type="ARBA" id="ARBA00022729"/>
    </source>
</evidence>
<evidence type="ECO:0000256" key="6">
    <source>
        <dbReference type="ARBA" id="ARBA00023139"/>
    </source>
</evidence>
<keyword evidence="7 9" id="KW-0449">Lipoprotein</keyword>
<proteinExistence type="predicted"/>
<dbReference type="AlphaFoldDB" id="E6PVG9"/>
<dbReference type="GO" id="GO:0016020">
    <property type="term" value="C:membrane"/>
    <property type="evidence" value="ECO:0007669"/>
    <property type="project" value="UniProtKB-SubCell"/>
</dbReference>
<keyword evidence="4" id="KW-0732">Signal</keyword>
<evidence type="ECO:0000256" key="5">
    <source>
        <dbReference type="ARBA" id="ARBA00023136"/>
    </source>
</evidence>
<evidence type="ECO:0000256" key="8">
    <source>
        <dbReference type="SAM" id="MobiDB-lite"/>
    </source>
</evidence>
<evidence type="ECO:0000256" key="2">
    <source>
        <dbReference type="ARBA" id="ARBA00022452"/>
    </source>
</evidence>
<name>E6PVG9_9ZZZZ</name>
<evidence type="ECO:0000256" key="7">
    <source>
        <dbReference type="ARBA" id="ARBA00023288"/>
    </source>
</evidence>
<keyword evidence="3" id="KW-0812">Transmembrane</keyword>
<comment type="subcellular location">
    <subcellularLocation>
        <location evidence="1">Membrane</location>
    </subcellularLocation>
</comment>
<keyword evidence="5" id="KW-0472">Membrane</keyword>
<keyword evidence="6" id="KW-0564">Palmitate</keyword>
<protein>
    <submittedName>
        <fullName evidence="9">Putative RND efflux system outer membrane lipoprotein NodT</fullName>
    </submittedName>
</protein>
<dbReference type="Gene3D" id="1.20.1600.10">
    <property type="entry name" value="Outer membrane efflux proteins (OEP)"/>
    <property type="match status" value="1"/>
</dbReference>
<dbReference type="PROSITE" id="PS51257">
    <property type="entry name" value="PROKAR_LIPOPROTEIN"/>
    <property type="match status" value="1"/>
</dbReference>